<protein>
    <submittedName>
        <fullName evidence="6">Glycoside hydrolase family 9 protein</fullName>
    </submittedName>
</protein>
<evidence type="ECO:0000256" key="1">
    <source>
        <dbReference type="ARBA" id="ARBA00007072"/>
    </source>
</evidence>
<evidence type="ECO:0000256" key="2">
    <source>
        <dbReference type="ARBA" id="ARBA00023277"/>
    </source>
</evidence>
<dbReference type="InterPro" id="IPR008979">
    <property type="entry name" value="Galactose-bd-like_sf"/>
</dbReference>
<keyword evidence="7" id="KW-1185">Reference proteome</keyword>
<dbReference type="Gene3D" id="2.60.120.430">
    <property type="entry name" value="Galactose-binding lectin"/>
    <property type="match status" value="2"/>
</dbReference>
<dbReference type="RefSeq" id="WP_319833046.1">
    <property type="nucleotide sequence ID" value="NZ_CP138858.1"/>
</dbReference>
<evidence type="ECO:0000256" key="3">
    <source>
        <dbReference type="ARBA" id="ARBA00023326"/>
    </source>
</evidence>
<proteinExistence type="inferred from homology"/>
<gene>
    <name evidence="6" type="ORF">SH580_00515</name>
</gene>
<dbReference type="CDD" id="cd02850">
    <property type="entry name" value="E_set_Cellulase_N"/>
    <property type="match status" value="1"/>
</dbReference>
<dbReference type="InterPro" id="IPR012341">
    <property type="entry name" value="6hp_glycosidase-like_sf"/>
</dbReference>
<reference evidence="6 7" key="1">
    <citation type="submission" date="2023-11" db="EMBL/GenBank/DDBJ databases">
        <title>Coraliomargarita sp. nov., isolated from marine algae.</title>
        <authorList>
            <person name="Lee J.K."/>
            <person name="Baek J.H."/>
            <person name="Kim J.M."/>
            <person name="Choi D.G."/>
            <person name="Jeon C.O."/>
        </authorList>
    </citation>
    <scope>NUCLEOTIDE SEQUENCE [LARGE SCALE GENOMIC DNA]</scope>
    <source>
        <strain evidence="6 7">J2-16</strain>
    </source>
</reference>
<evidence type="ECO:0000313" key="7">
    <source>
        <dbReference type="Proteomes" id="UP001324993"/>
    </source>
</evidence>
<comment type="similarity">
    <text evidence="1">Belongs to the glycosyl hydrolase 9 (cellulase E) family.</text>
</comment>
<dbReference type="Gene3D" id="1.50.10.10">
    <property type="match status" value="1"/>
</dbReference>
<feature type="domain" description="Cellulase Ig-like" evidence="5">
    <location>
        <begin position="559"/>
        <end position="669"/>
    </location>
</feature>
<dbReference type="InterPro" id="IPR013783">
    <property type="entry name" value="Ig-like_fold"/>
</dbReference>
<name>A0ABZ0RJD3_9BACT</name>
<dbReference type="InterPro" id="IPR014756">
    <property type="entry name" value="Ig_E-set"/>
</dbReference>
<keyword evidence="2" id="KW-0119">Carbohydrate metabolism</keyword>
<dbReference type="Proteomes" id="UP001324993">
    <property type="component" value="Chromosome"/>
</dbReference>
<dbReference type="Pfam" id="PF02927">
    <property type="entry name" value="CelD_N"/>
    <property type="match status" value="1"/>
</dbReference>
<evidence type="ECO:0000259" key="4">
    <source>
        <dbReference type="Pfam" id="PF00759"/>
    </source>
</evidence>
<evidence type="ECO:0000313" key="6">
    <source>
        <dbReference type="EMBL" id="WPJ96182.1"/>
    </source>
</evidence>
<dbReference type="GO" id="GO:0016787">
    <property type="term" value="F:hydrolase activity"/>
    <property type="evidence" value="ECO:0007669"/>
    <property type="project" value="UniProtKB-KW"/>
</dbReference>
<dbReference type="SUPFAM" id="SSF48208">
    <property type="entry name" value="Six-hairpin glycosidases"/>
    <property type="match status" value="1"/>
</dbReference>
<evidence type="ECO:0000259" key="5">
    <source>
        <dbReference type="Pfam" id="PF02927"/>
    </source>
</evidence>
<sequence length="1231" mass="136372">MMNYIPSLLRRFFSKSSISTGIVFSGILLTSCMQADELLLWNGEIASEIDEAHLVYGAAAAAEAPETGWYFKGTPDLWHAPGIQLQDEVWRVDLSEFDEIRFWVRTSVAGYSHGFSVHGWHMGGSVTVPIEDYVAGGVLDTEWREAVIPTADLMANGCSLGSVEYLYFGTSESNHTIDIDEVWAVTSDASGAGDALSLIGEVLWDGSRAGETDLAHVKYGITVADSSLASGWYFEGSPDPWHSPGIELQGDYWRTDLSNAEEIRFWVRSSLAGVEHSFSAYGWHMGGSASVPIANYVSGGVIGTEWTEAVVPVADLKANGCLLDAVEYLYLGKGASDHTIEIANVRVVEAGWVPPVDDGGSDNGGSTEPPVPYTSEAWLQDLEGNAPIERPLFSGVEQLLVLSNKWVIVVVDPFEDFVAQMDLLTQGDYSETMAEVDDAIAREHQTDVWVHRATLEQMRWEHLVTARQNSSESLMANADFYSVSSLDDSAYASDLEPSRVTTALISNDDGVSAGYDAVRYGIYAYIEMPVAMEDGKSYTISLDDGKYVSFVFDDDATVARSIKINQVGYQEGKSTNYAYVGAYLQEFGPLPLEQLTSFDVVDSGTGAVVYQGSLADGKITLRDDASLMDGEVADGDDPRPSMNGEKLYQLDLSGLNTPGNYYIRVPGVGRSWPFRINDDVYGEAFYTAMRGLYHQRASFALEAQYTAWTRPRYHTAPIYESQMLPYWADMTRAVLDSTQKEVAWPRFDIIGATTVTSQATTEVDGGWYDAADYDRNLYHYVLIFDLLKLYEFAPAKYTDGQLNIPESGNGIPDLLDEVEYGLRIWKHSQRADGGVSGMVETWTHPGITDQTMLWSFAQRTRWSSLIYAAAAAELARALEPFDAVLAQTYASSALAAYAFGVDPANTLTNLSIDAASNRGAGDAYSLTFTEQANFNDKFELMARVQLYLLTEDVYYLDGVEALYANSPAPYSWPYTDRDFSPWLYFDLAYNPLVTAQTAYVSEATQADVVANLMSAANRYAAMNDSMPYRMSWPRHQDYWMSWGASDMTNRAKVMLIGNQLAPNSSLVESSELNLAYMLGANPMGMSWTTGIGFAYPVAIQHESSMNDDILDPYPGITIYGNTSSHVFPELRNRVWNYPTAKDSGGKPLFNSGDATDFANFYEMPEQYPVFRRWSAHPSLNVTQNEFTIHETNSSTIFVLGMLMEEGWMPSESLKQRGPRNEEDLFGYWYLP</sequence>
<dbReference type="SUPFAM" id="SSF49785">
    <property type="entry name" value="Galactose-binding domain-like"/>
    <property type="match status" value="2"/>
</dbReference>
<dbReference type="SUPFAM" id="SSF81296">
    <property type="entry name" value="E set domains"/>
    <property type="match status" value="1"/>
</dbReference>
<feature type="domain" description="Glycoside hydrolase family 9" evidence="4">
    <location>
        <begin position="681"/>
        <end position="1107"/>
    </location>
</feature>
<dbReference type="InterPro" id="IPR004197">
    <property type="entry name" value="Cellulase_Ig-like"/>
</dbReference>
<dbReference type="Pfam" id="PF00759">
    <property type="entry name" value="Glyco_hydro_9"/>
    <property type="match status" value="1"/>
</dbReference>
<dbReference type="Gene3D" id="2.60.40.10">
    <property type="entry name" value="Immunoglobulins"/>
    <property type="match status" value="1"/>
</dbReference>
<keyword evidence="3" id="KW-0624">Polysaccharide degradation</keyword>
<dbReference type="EMBL" id="CP138858">
    <property type="protein sequence ID" value="WPJ96182.1"/>
    <property type="molecule type" value="Genomic_DNA"/>
</dbReference>
<dbReference type="InterPro" id="IPR001701">
    <property type="entry name" value="Glyco_hydro_9"/>
</dbReference>
<dbReference type="InterPro" id="IPR008928">
    <property type="entry name" value="6-hairpin_glycosidase_sf"/>
</dbReference>
<accession>A0ABZ0RJD3</accession>
<organism evidence="6 7">
    <name type="scientific">Coraliomargarita algicola</name>
    <dbReference type="NCBI Taxonomy" id="3092156"/>
    <lineage>
        <taxon>Bacteria</taxon>
        <taxon>Pseudomonadati</taxon>
        <taxon>Verrucomicrobiota</taxon>
        <taxon>Opitutia</taxon>
        <taxon>Puniceicoccales</taxon>
        <taxon>Coraliomargaritaceae</taxon>
        <taxon>Coraliomargarita</taxon>
    </lineage>
</organism>
<keyword evidence="6" id="KW-0378">Hydrolase</keyword>